<dbReference type="GO" id="GO:0005737">
    <property type="term" value="C:cytoplasm"/>
    <property type="evidence" value="ECO:0007669"/>
    <property type="project" value="UniProtKB-ARBA"/>
</dbReference>
<dbReference type="AlphaFoldDB" id="A0A1D2A5P3"/>
<dbReference type="InterPro" id="IPR019814">
    <property type="entry name" value="Translation_initiation_fac_3_N"/>
</dbReference>
<protein>
    <recommendedName>
        <fullName evidence="8">Translation initiation factor IF-3</fullName>
    </recommendedName>
</protein>
<dbReference type="GO" id="GO:0032790">
    <property type="term" value="P:ribosome disassembly"/>
    <property type="evidence" value="ECO:0007669"/>
    <property type="project" value="TreeGrafter"/>
</dbReference>
<evidence type="ECO:0000256" key="2">
    <source>
        <dbReference type="ARBA" id="ARBA00022540"/>
    </source>
</evidence>
<keyword evidence="2" id="KW-0396">Initiation factor</keyword>
<evidence type="ECO:0000256" key="1">
    <source>
        <dbReference type="ARBA" id="ARBA00005439"/>
    </source>
</evidence>
<dbReference type="GO" id="GO:0003743">
    <property type="term" value="F:translation initiation factor activity"/>
    <property type="evidence" value="ECO:0007669"/>
    <property type="project" value="UniProtKB-KW"/>
</dbReference>
<dbReference type="Pfam" id="PF05198">
    <property type="entry name" value="IF3_N"/>
    <property type="match status" value="1"/>
</dbReference>
<dbReference type="EMBL" id="GDKF01004093">
    <property type="protein sequence ID" value="JAT74529.1"/>
    <property type="molecule type" value="Transcribed_RNA"/>
</dbReference>
<dbReference type="InterPro" id="IPR001288">
    <property type="entry name" value="Translation_initiation_fac_3"/>
</dbReference>
<evidence type="ECO:0000256" key="4">
    <source>
        <dbReference type="SAM" id="MobiDB-lite"/>
    </source>
</evidence>
<dbReference type="GO" id="GO:0043022">
    <property type="term" value="F:ribosome binding"/>
    <property type="evidence" value="ECO:0007669"/>
    <property type="project" value="TreeGrafter"/>
</dbReference>
<dbReference type="FunFam" id="3.30.110.10:FF:000001">
    <property type="entry name" value="Translation initiation factor IF-3"/>
    <property type="match status" value="1"/>
</dbReference>
<evidence type="ECO:0000259" key="5">
    <source>
        <dbReference type="Pfam" id="PF00707"/>
    </source>
</evidence>
<comment type="similarity">
    <text evidence="1">Belongs to the IF-3 family.</text>
</comment>
<feature type="region of interest" description="Disordered" evidence="4">
    <location>
        <begin position="78"/>
        <end position="105"/>
    </location>
</feature>
<dbReference type="Gene3D" id="3.30.110.10">
    <property type="entry name" value="Translation initiation factor 3 (IF-3), C-terminal domain"/>
    <property type="match status" value="1"/>
</dbReference>
<dbReference type="InterPro" id="IPR036788">
    <property type="entry name" value="T_IF-3_C_sf"/>
</dbReference>
<name>A0A1D2A5P3_AUXPR</name>
<gene>
    <name evidence="7" type="ORF">g.38515</name>
</gene>
<dbReference type="NCBIfam" id="TIGR00168">
    <property type="entry name" value="infC"/>
    <property type="match status" value="1"/>
</dbReference>
<feature type="domain" description="Translation initiation factor 3 C-terminal" evidence="5">
    <location>
        <begin position="189"/>
        <end position="272"/>
    </location>
</feature>
<feature type="domain" description="Translation initiation factor 3 N-terminal" evidence="6">
    <location>
        <begin position="110"/>
        <end position="179"/>
    </location>
</feature>
<dbReference type="PANTHER" id="PTHR10938:SF0">
    <property type="entry name" value="TRANSLATION INITIATION FACTOR IF-3, MITOCHONDRIAL"/>
    <property type="match status" value="1"/>
</dbReference>
<feature type="non-terminal residue" evidence="7">
    <location>
        <position position="1"/>
    </location>
</feature>
<organism evidence="7">
    <name type="scientific">Auxenochlorella protothecoides</name>
    <name type="common">Green microalga</name>
    <name type="synonym">Chlorella protothecoides</name>
    <dbReference type="NCBI Taxonomy" id="3075"/>
    <lineage>
        <taxon>Eukaryota</taxon>
        <taxon>Viridiplantae</taxon>
        <taxon>Chlorophyta</taxon>
        <taxon>core chlorophytes</taxon>
        <taxon>Trebouxiophyceae</taxon>
        <taxon>Chlorellales</taxon>
        <taxon>Chlorellaceae</taxon>
        <taxon>Auxenochlorella</taxon>
    </lineage>
</organism>
<evidence type="ECO:0000259" key="6">
    <source>
        <dbReference type="Pfam" id="PF05198"/>
    </source>
</evidence>
<dbReference type="InterPro" id="IPR036787">
    <property type="entry name" value="T_IF-3_N_sf"/>
</dbReference>
<dbReference type="Gene3D" id="3.10.20.80">
    <property type="entry name" value="Translation initiation factor 3 (IF-3), N-terminal domain"/>
    <property type="match status" value="1"/>
</dbReference>
<dbReference type="Pfam" id="PF00707">
    <property type="entry name" value="IF3_C"/>
    <property type="match status" value="1"/>
</dbReference>
<keyword evidence="3" id="KW-0648">Protein biosynthesis</keyword>
<evidence type="ECO:0000313" key="7">
    <source>
        <dbReference type="EMBL" id="JAT74529.1"/>
    </source>
</evidence>
<dbReference type="PANTHER" id="PTHR10938">
    <property type="entry name" value="TRANSLATION INITIATION FACTOR IF-3"/>
    <property type="match status" value="1"/>
</dbReference>
<proteinExistence type="inferred from homology"/>
<dbReference type="InterPro" id="IPR019815">
    <property type="entry name" value="Translation_initiation_fac_3_C"/>
</dbReference>
<evidence type="ECO:0008006" key="8">
    <source>
        <dbReference type="Google" id="ProtNLM"/>
    </source>
</evidence>
<dbReference type="SUPFAM" id="SSF54364">
    <property type="entry name" value="Translation initiation factor IF3, N-terminal domain"/>
    <property type="match status" value="1"/>
</dbReference>
<reference evidence="7" key="1">
    <citation type="submission" date="2015-08" db="EMBL/GenBank/DDBJ databases">
        <authorList>
            <person name="Babu N.S."/>
            <person name="Beckwith C.J."/>
            <person name="Beseler K.G."/>
            <person name="Brison A."/>
            <person name="Carone J.V."/>
            <person name="Caskin T.P."/>
            <person name="Diamond M."/>
            <person name="Durham M.E."/>
            <person name="Foxe J.M."/>
            <person name="Go M."/>
            <person name="Henderson B.A."/>
            <person name="Jones I.B."/>
            <person name="McGettigan J.A."/>
            <person name="Micheletti S.J."/>
            <person name="Nasrallah M.E."/>
            <person name="Ortiz D."/>
            <person name="Piller C.R."/>
            <person name="Privatt S.R."/>
            <person name="Schneider S.L."/>
            <person name="Sharp S."/>
            <person name="Smith T.C."/>
            <person name="Stanton J.D."/>
            <person name="Ullery H.E."/>
            <person name="Wilson R.J."/>
            <person name="Serrano M.G."/>
            <person name="Buck G."/>
            <person name="Lee V."/>
            <person name="Wang Y."/>
            <person name="Carvalho R."/>
            <person name="Voegtly L."/>
            <person name="Shi R."/>
            <person name="Duckworth R."/>
            <person name="Johnson A."/>
            <person name="Loviza R."/>
            <person name="Walstead R."/>
            <person name="Shah Z."/>
            <person name="Kiflezghi M."/>
            <person name="Wade K."/>
            <person name="Ball S.L."/>
            <person name="Bradley K.W."/>
            <person name="Asai D.J."/>
            <person name="Bowman C.A."/>
            <person name="Russell D.A."/>
            <person name="Pope W.H."/>
            <person name="Jacobs-Sera D."/>
            <person name="Hendrix R.W."/>
            <person name="Hatfull G.F."/>
        </authorList>
    </citation>
    <scope>NUCLEOTIDE SEQUENCE</scope>
</reference>
<accession>A0A1D2A5P3</accession>
<dbReference type="HAMAP" id="MF_00080">
    <property type="entry name" value="IF_3"/>
    <property type="match status" value="1"/>
</dbReference>
<dbReference type="SUPFAM" id="SSF55200">
    <property type="entry name" value="Translation initiation factor IF3, C-terminal domain"/>
    <property type="match status" value="1"/>
</dbReference>
<evidence type="ECO:0000256" key="3">
    <source>
        <dbReference type="ARBA" id="ARBA00022917"/>
    </source>
</evidence>
<sequence length="276" mass="30773">RQCSLNGQHDRIENLVLVKMSILASTDAAGTVPRGAYRPFVAPAHLKVASNSASCPQGPAQPRTSWATRGLTIAMAGANSSYRPPRPPSQMRSGGPSFRDRRQSTPGVLVNDQIREREVRVIDEDRETLGVFQTFEALAMAQEREVDLILVVPDASPPVCRLMDISKYNYELSKAAKDAKKKQRENITETKELKFRPGTDVHDYQTKLRAAQRFVSKSNKVKVSLQFRGREMDLIDQGHEMCKRIIEDLGSAIVVESPPSMQGRTMNMILGPRKDV</sequence>